<gene>
    <name evidence="12" type="ORF">F4Y42_20590</name>
</gene>
<feature type="domain" description="ABC transmembrane type-1" evidence="11">
    <location>
        <begin position="98"/>
        <end position="287"/>
    </location>
</feature>
<feature type="transmembrane region" description="Helical" evidence="10">
    <location>
        <begin position="215"/>
        <end position="244"/>
    </location>
</feature>
<evidence type="ECO:0000256" key="10">
    <source>
        <dbReference type="RuleBase" id="RU363032"/>
    </source>
</evidence>
<accession>A0A6B0Z065</accession>
<dbReference type="InterPro" id="IPR035906">
    <property type="entry name" value="MetI-like_sf"/>
</dbReference>
<dbReference type="GO" id="GO:0005886">
    <property type="term" value="C:plasma membrane"/>
    <property type="evidence" value="ECO:0007669"/>
    <property type="project" value="UniProtKB-SubCell"/>
</dbReference>
<evidence type="ECO:0000256" key="2">
    <source>
        <dbReference type="ARBA" id="ARBA00022448"/>
    </source>
</evidence>
<reference evidence="12" key="1">
    <citation type="submission" date="2019-09" db="EMBL/GenBank/DDBJ databases">
        <title>Characterisation of the sponge microbiome using genome-centric metagenomics.</title>
        <authorList>
            <person name="Engelberts J.P."/>
            <person name="Robbins S.J."/>
            <person name="De Goeij J.M."/>
            <person name="Aranda M."/>
            <person name="Bell S.C."/>
            <person name="Webster N.S."/>
        </authorList>
    </citation>
    <scope>NUCLEOTIDE SEQUENCE</scope>
    <source>
        <strain evidence="12">SB0664_bin_27</strain>
    </source>
</reference>
<dbReference type="GO" id="GO:0015031">
    <property type="term" value="P:protein transport"/>
    <property type="evidence" value="ECO:0007669"/>
    <property type="project" value="UniProtKB-KW"/>
</dbReference>
<evidence type="ECO:0000256" key="5">
    <source>
        <dbReference type="ARBA" id="ARBA00022856"/>
    </source>
</evidence>
<evidence type="ECO:0000256" key="1">
    <source>
        <dbReference type="ARBA" id="ARBA00004651"/>
    </source>
</evidence>
<evidence type="ECO:0000256" key="6">
    <source>
        <dbReference type="ARBA" id="ARBA00022927"/>
    </source>
</evidence>
<organism evidence="12">
    <name type="scientific">Caldilineaceae bacterium SB0664_bin_27</name>
    <dbReference type="NCBI Taxonomy" id="2605260"/>
    <lineage>
        <taxon>Bacteria</taxon>
        <taxon>Bacillati</taxon>
        <taxon>Chloroflexota</taxon>
        <taxon>Caldilineae</taxon>
        <taxon>Caldilineales</taxon>
        <taxon>Caldilineaceae</taxon>
    </lineage>
</organism>
<dbReference type="InterPro" id="IPR000515">
    <property type="entry name" value="MetI-like"/>
</dbReference>
<evidence type="ECO:0000259" key="11">
    <source>
        <dbReference type="PROSITE" id="PS50928"/>
    </source>
</evidence>
<dbReference type="PANTHER" id="PTHR43386:SF24">
    <property type="entry name" value="OLIGOPEPTIDE TRANSPORT SYSTEM PERMEASE PROTEIN AMID"/>
    <property type="match status" value="1"/>
</dbReference>
<comment type="subcellular location">
    <subcellularLocation>
        <location evidence="1 10">Cell membrane</location>
        <topology evidence="1 10">Multi-pass membrane protein</topology>
    </subcellularLocation>
</comment>
<protein>
    <submittedName>
        <fullName evidence="12">ABC transporter permease</fullName>
    </submittedName>
</protein>
<evidence type="ECO:0000256" key="8">
    <source>
        <dbReference type="ARBA" id="ARBA00023136"/>
    </source>
</evidence>
<proteinExistence type="inferred from homology"/>
<dbReference type="PANTHER" id="PTHR43386">
    <property type="entry name" value="OLIGOPEPTIDE TRANSPORT SYSTEM PERMEASE PROTEIN APPC"/>
    <property type="match status" value="1"/>
</dbReference>
<dbReference type="Pfam" id="PF00528">
    <property type="entry name" value="BPD_transp_1"/>
    <property type="match status" value="1"/>
</dbReference>
<dbReference type="CDD" id="cd06261">
    <property type="entry name" value="TM_PBP2"/>
    <property type="match status" value="1"/>
</dbReference>
<feature type="transmembrane region" description="Helical" evidence="10">
    <location>
        <begin position="35"/>
        <end position="57"/>
    </location>
</feature>
<evidence type="ECO:0000256" key="7">
    <source>
        <dbReference type="ARBA" id="ARBA00022989"/>
    </source>
</evidence>
<feature type="transmembrane region" description="Helical" evidence="10">
    <location>
        <begin position="264"/>
        <end position="287"/>
    </location>
</feature>
<keyword evidence="4 10" id="KW-0812">Transmembrane</keyword>
<evidence type="ECO:0000313" key="12">
    <source>
        <dbReference type="EMBL" id="MXY95845.1"/>
    </source>
</evidence>
<dbReference type="EMBL" id="VXRG01000175">
    <property type="protein sequence ID" value="MXY95845.1"/>
    <property type="molecule type" value="Genomic_DNA"/>
</dbReference>
<dbReference type="GO" id="GO:0015833">
    <property type="term" value="P:peptide transport"/>
    <property type="evidence" value="ECO:0007669"/>
    <property type="project" value="UniProtKB-KW"/>
</dbReference>
<name>A0A6B0Z065_9CHLR</name>
<dbReference type="PROSITE" id="PS50928">
    <property type="entry name" value="ABC_TM1"/>
    <property type="match status" value="1"/>
</dbReference>
<dbReference type="GO" id="GO:0055085">
    <property type="term" value="P:transmembrane transport"/>
    <property type="evidence" value="ECO:0007669"/>
    <property type="project" value="InterPro"/>
</dbReference>
<keyword evidence="3" id="KW-1003">Cell membrane</keyword>
<dbReference type="InterPro" id="IPR025966">
    <property type="entry name" value="OppC_N"/>
</dbReference>
<dbReference type="Gene3D" id="1.10.3720.10">
    <property type="entry name" value="MetI-like"/>
    <property type="match status" value="1"/>
</dbReference>
<dbReference type="InterPro" id="IPR050366">
    <property type="entry name" value="BP-dependent_transpt_permease"/>
</dbReference>
<comment type="caution">
    <text evidence="12">The sequence shown here is derived from an EMBL/GenBank/DDBJ whole genome shotgun (WGS) entry which is preliminary data.</text>
</comment>
<evidence type="ECO:0000256" key="3">
    <source>
        <dbReference type="ARBA" id="ARBA00022475"/>
    </source>
</evidence>
<dbReference type="SUPFAM" id="SSF161098">
    <property type="entry name" value="MetI-like"/>
    <property type="match status" value="1"/>
</dbReference>
<evidence type="ECO:0000256" key="9">
    <source>
        <dbReference type="ARBA" id="ARBA00024202"/>
    </source>
</evidence>
<feature type="transmembrane region" description="Helical" evidence="10">
    <location>
        <begin position="106"/>
        <end position="125"/>
    </location>
</feature>
<dbReference type="AlphaFoldDB" id="A0A6B0Z065"/>
<keyword evidence="6" id="KW-0653">Protein transport</keyword>
<keyword evidence="7 10" id="KW-1133">Transmembrane helix</keyword>
<keyword evidence="8 10" id="KW-0472">Membrane</keyword>
<evidence type="ECO:0000256" key="4">
    <source>
        <dbReference type="ARBA" id="ARBA00022692"/>
    </source>
</evidence>
<sequence length="300" mass="32665">MTARAATGLDVSPAGGEGHRTLWHDAARRFLRNRLAVFGLAIVLLFLFLALFADLVAPYPYDRVYFDRVLRFPFELPGHPLGTDEVGRDYLSRLIYGARTSMTVGMAVQLVAFLIGVPLGSLAGYVGGRTDFVISRFIDTMTAFPGLMFSILIISVWGGGITKVIFALSITSWIGIARLTRGQILSLREKEYVEAARCTGVSQNRIILRHLLPNALTPILVSISFGIPAAIFGEAGLSFLGIGINDPIPSWGKMVGVSNAYVRVYWHLALFPTIAVALAMLGFSFVGDGLRDALDPKMIE</sequence>
<keyword evidence="2 10" id="KW-0813">Transport</keyword>
<comment type="similarity">
    <text evidence="9">Belongs to the binding-protein-dependent transport system permease family. OppBC subfamily.</text>
</comment>
<dbReference type="Pfam" id="PF12911">
    <property type="entry name" value="OppC_N"/>
    <property type="match status" value="1"/>
</dbReference>
<keyword evidence="5" id="KW-0571">Peptide transport</keyword>